<dbReference type="AlphaFoldDB" id="A0A383C5L2"/>
<dbReference type="InterPro" id="IPR036005">
    <property type="entry name" value="Creatinase/aminopeptidase-like"/>
</dbReference>
<dbReference type="SUPFAM" id="SSF55920">
    <property type="entry name" value="Creatinase/aminopeptidase"/>
    <property type="match status" value="1"/>
</dbReference>
<protein>
    <recommendedName>
        <fullName evidence="2">Peptidase M24 domain-containing protein</fullName>
    </recommendedName>
</protein>
<reference evidence="1" key="1">
    <citation type="submission" date="2018-05" db="EMBL/GenBank/DDBJ databases">
        <authorList>
            <person name="Lanie J.A."/>
            <person name="Ng W.-L."/>
            <person name="Kazmierczak K.M."/>
            <person name="Andrzejewski T.M."/>
            <person name="Davidsen T.M."/>
            <person name="Wayne K.J."/>
            <person name="Tettelin H."/>
            <person name="Glass J.I."/>
            <person name="Rusch D."/>
            <person name="Podicherti R."/>
            <person name="Tsui H.-C.T."/>
            <person name="Winkler M.E."/>
        </authorList>
    </citation>
    <scope>NUCLEOTIDE SEQUENCE</scope>
</reference>
<sequence>ITNTIRPGIAAAQAEQEIYDALAGAGFARIGFNEPTSNPDVTDVVIGSHSVGNSGHGIGPSIAFFNPVRIEYTLQPTNLLSIELFAYTAVPEWNNKKVRIPLEDDAVLTTRGIEWLYPVNGRILLIR</sequence>
<accession>A0A383C5L2</accession>
<organism evidence="1">
    <name type="scientific">marine metagenome</name>
    <dbReference type="NCBI Taxonomy" id="408172"/>
    <lineage>
        <taxon>unclassified sequences</taxon>
        <taxon>metagenomes</taxon>
        <taxon>ecological metagenomes</taxon>
    </lineage>
</organism>
<gene>
    <name evidence="1" type="ORF">METZ01_LOCUS480187</name>
</gene>
<feature type="non-terminal residue" evidence="1">
    <location>
        <position position="1"/>
    </location>
</feature>
<dbReference type="Gene3D" id="3.90.230.10">
    <property type="entry name" value="Creatinase/methionine aminopeptidase superfamily"/>
    <property type="match status" value="1"/>
</dbReference>
<proteinExistence type="predicted"/>
<evidence type="ECO:0000313" key="1">
    <source>
        <dbReference type="EMBL" id="SVE27333.1"/>
    </source>
</evidence>
<evidence type="ECO:0008006" key="2">
    <source>
        <dbReference type="Google" id="ProtNLM"/>
    </source>
</evidence>
<name>A0A383C5L2_9ZZZZ</name>
<dbReference type="EMBL" id="UINC01205937">
    <property type="protein sequence ID" value="SVE27333.1"/>
    <property type="molecule type" value="Genomic_DNA"/>
</dbReference>